<feature type="non-terminal residue" evidence="4">
    <location>
        <position position="448"/>
    </location>
</feature>
<dbReference type="GO" id="GO:0030246">
    <property type="term" value="F:carbohydrate binding"/>
    <property type="evidence" value="ECO:0007669"/>
    <property type="project" value="InterPro"/>
</dbReference>
<evidence type="ECO:0000259" key="3">
    <source>
        <dbReference type="Pfam" id="PF10645"/>
    </source>
</evidence>
<dbReference type="InParanoid" id="L0PA98"/>
<name>L0PA98_PNEJI</name>
<dbReference type="GO" id="GO:0004407">
    <property type="term" value="F:histone deacetylase activity"/>
    <property type="evidence" value="ECO:0007669"/>
    <property type="project" value="InterPro"/>
</dbReference>
<dbReference type="PANTHER" id="PTHR10625:SF36">
    <property type="entry name" value="HISTONE DEACETYLASE 3"/>
    <property type="match status" value="1"/>
</dbReference>
<dbReference type="STRING" id="1209962.L0PA98"/>
<dbReference type="Proteomes" id="UP000010422">
    <property type="component" value="Unassembled WGS sequence"/>
</dbReference>
<feature type="compositionally biased region" description="Polar residues" evidence="1">
    <location>
        <begin position="419"/>
        <end position="431"/>
    </location>
</feature>
<feature type="domain" description="Histone deacetylase" evidence="2">
    <location>
        <begin position="113"/>
        <end position="212"/>
    </location>
</feature>
<feature type="domain" description="Endo-1,3(4)-beta-glucanase 1 carbohydrate binding" evidence="3">
    <location>
        <begin position="333"/>
        <end position="380"/>
    </location>
</feature>
<dbReference type="PANTHER" id="PTHR10625">
    <property type="entry name" value="HISTONE DEACETYLASE HDAC1-RELATED"/>
    <property type="match status" value="1"/>
</dbReference>
<accession>L0PA98</accession>
<dbReference type="VEuPathDB" id="FungiDB:PNEJI1_002812"/>
<dbReference type="Pfam" id="PF10645">
    <property type="entry name" value="Carb_bind"/>
    <property type="match status" value="1"/>
</dbReference>
<organism evidence="5">
    <name type="scientific">Pneumocystis jirovecii</name>
    <name type="common">Human pneumocystis pneumonia agent</name>
    <dbReference type="NCBI Taxonomy" id="42068"/>
    <lineage>
        <taxon>Eukaryota</taxon>
        <taxon>Fungi</taxon>
        <taxon>Dikarya</taxon>
        <taxon>Ascomycota</taxon>
        <taxon>Taphrinomycotina</taxon>
        <taxon>Pneumocystomycetes</taxon>
        <taxon>Pneumocystaceae</taxon>
        <taxon>Pneumocystis</taxon>
    </lineage>
</organism>
<dbReference type="GO" id="GO:0040029">
    <property type="term" value="P:epigenetic regulation of gene expression"/>
    <property type="evidence" value="ECO:0007669"/>
    <property type="project" value="TreeGrafter"/>
</dbReference>
<dbReference type="Pfam" id="PF00850">
    <property type="entry name" value="Hist_deacetyl"/>
    <property type="match status" value="2"/>
</dbReference>
<evidence type="ECO:0000256" key="1">
    <source>
        <dbReference type="SAM" id="MobiDB-lite"/>
    </source>
</evidence>
<dbReference type="InterPro" id="IPR023801">
    <property type="entry name" value="His_deacetylse_dom"/>
</dbReference>
<comment type="caution">
    <text evidence="4">The sequence shown here is derived from an EMBL/GenBank/DDBJ whole genome shotgun (WGS) entry which is preliminary data.</text>
</comment>
<proteinExistence type="predicted"/>
<reference evidence="4 5" key="1">
    <citation type="journal article" date="2012" name="MBio">
        <title>De novo assembly of the Pneumocystis jirovecii genome from a single bronchoalveolar lavage fluid specimen from a patient.</title>
        <authorList>
            <person name="Cisse O.H."/>
            <person name="Pagni M."/>
            <person name="Hauser P.M."/>
        </authorList>
    </citation>
    <scope>NUCLEOTIDE SEQUENCE [LARGE SCALE GENOMIC DNA]</scope>
    <source>
        <strain evidence="4 5">SE8</strain>
    </source>
</reference>
<evidence type="ECO:0008006" key="6">
    <source>
        <dbReference type="Google" id="ProtNLM"/>
    </source>
</evidence>
<feature type="region of interest" description="Disordered" evidence="1">
    <location>
        <begin position="412"/>
        <end position="448"/>
    </location>
</feature>
<dbReference type="InterPro" id="IPR003084">
    <property type="entry name" value="HDAC_I/II"/>
</dbReference>
<protein>
    <recommendedName>
        <fullName evidence="6">Histone deacetylase</fullName>
    </recommendedName>
</protein>
<feature type="domain" description="Histone deacetylase" evidence="2">
    <location>
        <begin position="1"/>
        <end position="105"/>
    </location>
</feature>
<dbReference type="InterPro" id="IPR018909">
    <property type="entry name" value="Eng1_septum"/>
</dbReference>
<evidence type="ECO:0000259" key="2">
    <source>
        <dbReference type="Pfam" id="PF00850"/>
    </source>
</evidence>
<dbReference type="InterPro" id="IPR037138">
    <property type="entry name" value="His_deacetylse_dom_sf"/>
</dbReference>
<dbReference type="AlphaFoldDB" id="L0PA98"/>
<dbReference type="Gene3D" id="3.40.800.20">
    <property type="entry name" value="Histone deacetylase domain"/>
    <property type="match status" value="2"/>
</dbReference>
<dbReference type="SMR" id="L0PA98"/>
<dbReference type="EMBL" id="CAKM01000160">
    <property type="protein sequence ID" value="CCJ29142.1"/>
    <property type="molecule type" value="Genomic_DNA"/>
</dbReference>
<evidence type="ECO:0000313" key="5">
    <source>
        <dbReference type="Proteomes" id="UP000010422"/>
    </source>
</evidence>
<dbReference type="InterPro" id="IPR023696">
    <property type="entry name" value="Ureohydrolase_dom_sf"/>
</dbReference>
<dbReference type="SUPFAM" id="SSF52768">
    <property type="entry name" value="Arginase/deacetylase"/>
    <property type="match status" value="1"/>
</dbReference>
<sequence length="448" mass="50604">MKPHRLTLTNHLILGYGLHKYMDIYRPRRATDEELEQFHSSEYIDFLKRVTPENASSFSDVSMKFNMGQDCPIFDGVYDFCSIYAGASLDAARKLSQNQTDIAINWSGAILSLLRYHPRVLYIDIDIHHGDGVQEAFYLTDRVMTVSFHKYNANVVSPDKSFFPGTGYYNEIGSGKGKYHSLNIPLKDGIDDQSYIMLFRAILEPVINSYRPTGHGECVKFIKSFGLPLLVLGGGGYTVRNVARCWAYETGICLDAELPDTLPSETPYIDYFAPDYTLHPKITSRVENKNNRKYLENLLNNSTMILKYWIVLLFTNLCYVLALSDKSYVRLIKCGEGLFDPNHYTCFGTLACPILDGVAYLRCGEACYSPKLYHCVNGVLHQGPEPPEKQSKEKAFIVFNLLIIAPQRTTTPYYPPNKITPQPTPTTSRHPTFTVPPPSPKPSAKGKP</sequence>
<evidence type="ECO:0000313" key="4">
    <source>
        <dbReference type="EMBL" id="CCJ29142.1"/>
    </source>
</evidence>
<gene>
    <name evidence="4" type="ORF">PNEJI1_002812</name>
</gene>
<dbReference type="PRINTS" id="PR01271">
    <property type="entry name" value="HISDACETLASE"/>
</dbReference>